<accession>A0A3N4L1V8</accession>
<dbReference type="PANTHER" id="PTHR12644">
    <property type="entry name" value="ARP2/3 COMPLEX 16 KD SUBUNIT P16-ARC"/>
    <property type="match status" value="1"/>
</dbReference>
<comment type="function">
    <text evidence="5">Functions as component of the Arp2/3 complex which is involved in regulation of actin polymerization and together with an activating nucleation-promoting factor (NPF) mediates the formation of branched actin networks. Arp2/3 complex plays a critical role in the control of cell morphogenesis via the modulation of cell polarity development.</text>
</comment>
<evidence type="ECO:0000256" key="3">
    <source>
        <dbReference type="ARBA" id="ARBA00022490"/>
    </source>
</evidence>
<dbReference type="SUPFAM" id="SSF69103">
    <property type="entry name" value="Arp2/3 complex 16 kDa subunit ARPC5"/>
    <property type="match status" value="1"/>
</dbReference>
<dbReference type="FunCoup" id="A0A3N4L1V8">
    <property type="interactions" value="506"/>
</dbReference>
<reference evidence="6 7" key="1">
    <citation type="journal article" date="2018" name="Nat. Ecol. Evol.">
        <title>Pezizomycetes genomes reveal the molecular basis of ectomycorrhizal truffle lifestyle.</title>
        <authorList>
            <person name="Murat C."/>
            <person name="Payen T."/>
            <person name="Noel B."/>
            <person name="Kuo A."/>
            <person name="Morin E."/>
            <person name="Chen J."/>
            <person name="Kohler A."/>
            <person name="Krizsan K."/>
            <person name="Balestrini R."/>
            <person name="Da Silva C."/>
            <person name="Montanini B."/>
            <person name="Hainaut M."/>
            <person name="Levati E."/>
            <person name="Barry K.W."/>
            <person name="Belfiori B."/>
            <person name="Cichocki N."/>
            <person name="Clum A."/>
            <person name="Dockter R.B."/>
            <person name="Fauchery L."/>
            <person name="Guy J."/>
            <person name="Iotti M."/>
            <person name="Le Tacon F."/>
            <person name="Lindquist E.A."/>
            <person name="Lipzen A."/>
            <person name="Malagnac F."/>
            <person name="Mello A."/>
            <person name="Molinier V."/>
            <person name="Miyauchi S."/>
            <person name="Poulain J."/>
            <person name="Riccioni C."/>
            <person name="Rubini A."/>
            <person name="Sitrit Y."/>
            <person name="Splivallo R."/>
            <person name="Traeger S."/>
            <person name="Wang M."/>
            <person name="Zifcakova L."/>
            <person name="Wipf D."/>
            <person name="Zambonelli A."/>
            <person name="Paolocci F."/>
            <person name="Nowrousian M."/>
            <person name="Ottonello S."/>
            <person name="Baldrian P."/>
            <person name="Spatafora J.W."/>
            <person name="Henrissat B."/>
            <person name="Nagy L.G."/>
            <person name="Aury J.M."/>
            <person name="Wincker P."/>
            <person name="Grigoriev I.V."/>
            <person name="Bonfante P."/>
            <person name="Martin F.M."/>
        </authorList>
    </citation>
    <scope>NUCLEOTIDE SEQUENCE [LARGE SCALE GENOMIC DNA]</scope>
    <source>
        <strain evidence="6 7">CCBAS932</strain>
    </source>
</reference>
<keyword evidence="4 5" id="KW-0206">Cytoskeleton</keyword>
<proteinExistence type="inferred from homology"/>
<dbReference type="Gene3D" id="1.25.40.190">
    <property type="entry name" value="Actin-related protein 2/3 complex subunit 5"/>
    <property type="match status" value="1"/>
</dbReference>
<dbReference type="AlphaFoldDB" id="A0A3N4L1V8"/>
<comment type="similarity">
    <text evidence="2 5">Belongs to the ARPC5 family.</text>
</comment>
<comment type="subcellular location">
    <subcellularLocation>
        <location evidence="1">Cytoplasm</location>
        <location evidence="1">Cytoskeleton</location>
    </subcellularLocation>
</comment>
<keyword evidence="7" id="KW-1185">Reference proteome</keyword>
<dbReference type="Proteomes" id="UP000277580">
    <property type="component" value="Unassembled WGS sequence"/>
</dbReference>
<dbReference type="InterPro" id="IPR006789">
    <property type="entry name" value="ARPC5"/>
</dbReference>
<organism evidence="6 7">
    <name type="scientific">Morchella conica CCBAS932</name>
    <dbReference type="NCBI Taxonomy" id="1392247"/>
    <lineage>
        <taxon>Eukaryota</taxon>
        <taxon>Fungi</taxon>
        <taxon>Dikarya</taxon>
        <taxon>Ascomycota</taxon>
        <taxon>Pezizomycotina</taxon>
        <taxon>Pezizomycetes</taxon>
        <taxon>Pezizales</taxon>
        <taxon>Morchellaceae</taxon>
        <taxon>Morchella</taxon>
    </lineage>
</organism>
<evidence type="ECO:0000256" key="5">
    <source>
        <dbReference type="RuleBase" id="RU004301"/>
    </source>
</evidence>
<dbReference type="EMBL" id="ML119113">
    <property type="protein sequence ID" value="RPB15482.1"/>
    <property type="molecule type" value="Genomic_DNA"/>
</dbReference>
<sequence>MKDLHLATVLEILSSIKAVEMSPILSRLYSGPAGTELLDTLMKYLYKGMARHNGAAQAISMQATGSTQREFGVAPSRGDGGGMSVLLSWHEKVVEIAGEGAIVRVMTDRRTV</sequence>
<dbReference type="GO" id="GO:0005885">
    <property type="term" value="C:Arp2/3 protein complex"/>
    <property type="evidence" value="ECO:0007669"/>
    <property type="project" value="InterPro"/>
</dbReference>
<dbReference type="GO" id="GO:0034314">
    <property type="term" value="P:Arp2/3 complex-mediated actin nucleation"/>
    <property type="evidence" value="ECO:0007669"/>
    <property type="project" value="InterPro"/>
</dbReference>
<name>A0A3N4L1V8_9PEZI</name>
<dbReference type="Pfam" id="PF04699">
    <property type="entry name" value="P16-Arc"/>
    <property type="match status" value="1"/>
</dbReference>
<evidence type="ECO:0000256" key="2">
    <source>
        <dbReference type="ARBA" id="ARBA00006084"/>
    </source>
</evidence>
<evidence type="ECO:0000256" key="4">
    <source>
        <dbReference type="ARBA" id="ARBA00023212"/>
    </source>
</evidence>
<protein>
    <recommendedName>
        <fullName evidence="5">Actin-related protein 2/3 complex subunit 5</fullName>
    </recommendedName>
</protein>
<gene>
    <name evidence="6" type="ORF">P167DRAFT_571545</name>
</gene>
<dbReference type="GO" id="GO:0030833">
    <property type="term" value="P:regulation of actin filament polymerization"/>
    <property type="evidence" value="ECO:0007669"/>
    <property type="project" value="InterPro"/>
</dbReference>
<dbReference type="InParanoid" id="A0A3N4L1V8"/>
<evidence type="ECO:0000313" key="7">
    <source>
        <dbReference type="Proteomes" id="UP000277580"/>
    </source>
</evidence>
<dbReference type="OrthoDB" id="429520at2759"/>
<evidence type="ECO:0000256" key="1">
    <source>
        <dbReference type="ARBA" id="ARBA00004245"/>
    </source>
</evidence>
<evidence type="ECO:0000313" key="6">
    <source>
        <dbReference type="EMBL" id="RPB15482.1"/>
    </source>
</evidence>
<dbReference type="STRING" id="1392247.A0A3N4L1V8"/>
<keyword evidence="3" id="KW-0963">Cytoplasm</keyword>
<dbReference type="InterPro" id="IPR036743">
    <property type="entry name" value="ARPC5_sf"/>
</dbReference>